<dbReference type="Gene3D" id="3.30.450.20">
    <property type="entry name" value="PAS domain"/>
    <property type="match status" value="2"/>
</dbReference>
<dbReference type="Pfam" id="PF00990">
    <property type="entry name" value="GGDEF"/>
    <property type="match status" value="1"/>
</dbReference>
<dbReference type="AlphaFoldDB" id="A0A7W6BWS7"/>
<dbReference type="CDD" id="cd01949">
    <property type="entry name" value="GGDEF"/>
    <property type="match status" value="1"/>
</dbReference>
<dbReference type="InterPro" id="IPR000014">
    <property type="entry name" value="PAS"/>
</dbReference>
<dbReference type="InterPro" id="IPR029787">
    <property type="entry name" value="Nucleotide_cyclase"/>
</dbReference>
<dbReference type="GO" id="GO:0043709">
    <property type="term" value="P:cell adhesion involved in single-species biofilm formation"/>
    <property type="evidence" value="ECO:0007669"/>
    <property type="project" value="TreeGrafter"/>
</dbReference>
<comment type="catalytic activity">
    <reaction evidence="2">
        <text>2 GTP = 3',3'-c-di-GMP + 2 diphosphate</text>
        <dbReference type="Rhea" id="RHEA:24898"/>
        <dbReference type="ChEBI" id="CHEBI:33019"/>
        <dbReference type="ChEBI" id="CHEBI:37565"/>
        <dbReference type="ChEBI" id="CHEBI:58805"/>
        <dbReference type="EC" id="2.7.7.65"/>
    </reaction>
</comment>
<evidence type="ECO:0000256" key="1">
    <source>
        <dbReference type="ARBA" id="ARBA00012528"/>
    </source>
</evidence>
<evidence type="ECO:0000259" key="4">
    <source>
        <dbReference type="PROSITE" id="PS50112"/>
    </source>
</evidence>
<dbReference type="GO" id="GO:0005886">
    <property type="term" value="C:plasma membrane"/>
    <property type="evidence" value="ECO:0007669"/>
    <property type="project" value="TreeGrafter"/>
</dbReference>
<dbReference type="InterPro" id="IPR000160">
    <property type="entry name" value="GGDEF_dom"/>
</dbReference>
<feature type="domain" description="PAS" evidence="4">
    <location>
        <begin position="372"/>
        <end position="442"/>
    </location>
</feature>
<keyword evidence="3" id="KW-0812">Transmembrane</keyword>
<dbReference type="SMART" id="SM00091">
    <property type="entry name" value="PAS"/>
    <property type="match status" value="1"/>
</dbReference>
<evidence type="ECO:0000256" key="3">
    <source>
        <dbReference type="SAM" id="Phobius"/>
    </source>
</evidence>
<dbReference type="GO" id="GO:0007165">
    <property type="term" value="P:signal transduction"/>
    <property type="evidence" value="ECO:0007669"/>
    <property type="project" value="InterPro"/>
</dbReference>
<feature type="transmembrane region" description="Helical" evidence="3">
    <location>
        <begin position="12"/>
        <end position="37"/>
    </location>
</feature>
<dbReference type="PROSITE" id="PS50112">
    <property type="entry name" value="PAS"/>
    <property type="match status" value="1"/>
</dbReference>
<dbReference type="GO" id="GO:0052621">
    <property type="term" value="F:diguanylate cyclase activity"/>
    <property type="evidence" value="ECO:0007669"/>
    <property type="project" value="UniProtKB-EC"/>
</dbReference>
<feature type="domain" description="PAC" evidence="5">
    <location>
        <begin position="445"/>
        <end position="493"/>
    </location>
</feature>
<evidence type="ECO:0000313" key="8">
    <source>
        <dbReference type="EMBL" id="MBB3937820.1"/>
    </source>
</evidence>
<evidence type="ECO:0000259" key="7">
    <source>
        <dbReference type="PROSITE" id="PS50887"/>
    </source>
</evidence>
<feature type="domain" description="GGDEF" evidence="7">
    <location>
        <begin position="531"/>
        <end position="669"/>
    </location>
</feature>
<dbReference type="InterPro" id="IPR003660">
    <property type="entry name" value="HAMP_dom"/>
</dbReference>
<dbReference type="GO" id="GO:0006355">
    <property type="term" value="P:regulation of DNA-templated transcription"/>
    <property type="evidence" value="ECO:0007669"/>
    <property type="project" value="InterPro"/>
</dbReference>
<dbReference type="GO" id="GO:1902201">
    <property type="term" value="P:negative regulation of bacterial-type flagellum-dependent cell motility"/>
    <property type="evidence" value="ECO:0007669"/>
    <property type="project" value="TreeGrafter"/>
</dbReference>
<dbReference type="Proteomes" id="UP000531216">
    <property type="component" value="Unassembled WGS sequence"/>
</dbReference>
<keyword evidence="9" id="KW-1185">Reference proteome</keyword>
<feature type="transmembrane region" description="Helical" evidence="3">
    <location>
        <begin position="288"/>
        <end position="311"/>
    </location>
</feature>
<dbReference type="CDD" id="cd00130">
    <property type="entry name" value="PAS"/>
    <property type="match status" value="1"/>
</dbReference>
<sequence>MMNVLRNIGVRARLLLLIAAAMLPLIGLIVTGLVISYRDTEYEAHRNVANEARLGASKIAHIFDDAQEFLATLRHMPQVLEAQQPTCNTLLAGLKAERAQLLSIGVIAPDRTILCHSRGVTGSLFHDEDLFEQTINSRGNRFVVGDFLVSPITGRPTIAVAMRLPPTAGRASGGVIFASLNLPMVERDVQLLAEESGHSWMIVQPRASRIILGWPHAVEFGTVTPGFELFPVMRAGRTGRTAAVRDLGGQSMIYGFEPIPNASTGDLWLAVGIPPSEVFAKVERRLNWTLLASAGALILALGGTALIAYWMQLRPIALLSRSAQRIGAGNFDVRTGMGQWQAPEFRRLGQLVDRAALTLAQAKAAEEAVAAGQRRFQLVADNTVDMITCVNAEGKRTLVTGASRRLLGYEPSELMGLSPIELAVEEDRAIVRSLLDTCRLGGEVSGARYRVRRKDGVVIWVELSGRPIDEIGGCVVSMRDVDQRQRTEEALAEATRQLELLAATDELTRLANRRTFNRRLEEAFAQTGDGGDFSLLLLDVDHFKAFNDRYGHPAGDRCLKAVSETLAACVRRDDEIGARYGGEELALILPGVGPSEALQRADAIRRAIAALAIPHKDAAGGTLTVSIGVASRSELRTGHPGPTEIIQKADEALYAAKAGGRNQVRALAA</sequence>
<dbReference type="NCBIfam" id="TIGR00254">
    <property type="entry name" value="GGDEF"/>
    <property type="match status" value="1"/>
</dbReference>
<dbReference type="InterPro" id="IPR013767">
    <property type="entry name" value="PAS_fold"/>
</dbReference>
<comment type="caution">
    <text evidence="8">The sequence shown here is derived from an EMBL/GenBank/DDBJ whole genome shotgun (WGS) entry which is preliminary data.</text>
</comment>
<dbReference type="PROSITE" id="PS50887">
    <property type="entry name" value="GGDEF"/>
    <property type="match status" value="1"/>
</dbReference>
<feature type="domain" description="HAMP" evidence="6">
    <location>
        <begin position="310"/>
        <end position="364"/>
    </location>
</feature>
<dbReference type="SUPFAM" id="SSF55073">
    <property type="entry name" value="Nucleotide cyclase"/>
    <property type="match status" value="1"/>
</dbReference>
<keyword evidence="3" id="KW-0472">Membrane</keyword>
<dbReference type="InterPro" id="IPR000700">
    <property type="entry name" value="PAS-assoc_C"/>
</dbReference>
<dbReference type="InterPro" id="IPR035965">
    <property type="entry name" value="PAS-like_dom_sf"/>
</dbReference>
<dbReference type="Pfam" id="PF00989">
    <property type="entry name" value="PAS"/>
    <property type="match status" value="1"/>
</dbReference>
<dbReference type="PANTHER" id="PTHR45138:SF9">
    <property type="entry name" value="DIGUANYLATE CYCLASE DGCM-RELATED"/>
    <property type="match status" value="1"/>
</dbReference>
<dbReference type="InterPro" id="IPR043128">
    <property type="entry name" value="Rev_trsase/Diguanyl_cyclase"/>
</dbReference>
<dbReference type="RefSeq" id="WP_175526907.1">
    <property type="nucleotide sequence ID" value="NZ_FOOA01000019.1"/>
</dbReference>
<dbReference type="PANTHER" id="PTHR45138">
    <property type="entry name" value="REGULATORY COMPONENTS OF SENSORY TRANSDUCTION SYSTEM"/>
    <property type="match status" value="1"/>
</dbReference>
<evidence type="ECO:0000313" key="9">
    <source>
        <dbReference type="Proteomes" id="UP000531216"/>
    </source>
</evidence>
<dbReference type="PROSITE" id="PS50113">
    <property type="entry name" value="PAC"/>
    <property type="match status" value="1"/>
</dbReference>
<dbReference type="CDD" id="cd06225">
    <property type="entry name" value="HAMP"/>
    <property type="match status" value="1"/>
</dbReference>
<dbReference type="Gene3D" id="3.30.70.270">
    <property type="match status" value="1"/>
</dbReference>
<organism evidence="8 9">
    <name type="scientific">Aureimonas phyllosphaerae</name>
    <dbReference type="NCBI Taxonomy" id="1166078"/>
    <lineage>
        <taxon>Bacteria</taxon>
        <taxon>Pseudomonadati</taxon>
        <taxon>Pseudomonadota</taxon>
        <taxon>Alphaproteobacteria</taxon>
        <taxon>Hyphomicrobiales</taxon>
        <taxon>Aurantimonadaceae</taxon>
        <taxon>Aureimonas</taxon>
    </lineage>
</organism>
<dbReference type="InterPro" id="IPR050469">
    <property type="entry name" value="Diguanylate_Cyclase"/>
</dbReference>
<evidence type="ECO:0000259" key="6">
    <source>
        <dbReference type="PROSITE" id="PS50885"/>
    </source>
</evidence>
<proteinExistence type="predicted"/>
<evidence type="ECO:0000259" key="5">
    <source>
        <dbReference type="PROSITE" id="PS50113"/>
    </source>
</evidence>
<dbReference type="NCBIfam" id="TIGR00229">
    <property type="entry name" value="sensory_box"/>
    <property type="match status" value="1"/>
</dbReference>
<accession>A0A7W6BWS7</accession>
<protein>
    <recommendedName>
        <fullName evidence="1">diguanylate cyclase</fullName>
        <ecNumber evidence="1">2.7.7.65</ecNumber>
    </recommendedName>
</protein>
<dbReference type="EMBL" id="JACIDO010000012">
    <property type="protein sequence ID" value="MBB3937820.1"/>
    <property type="molecule type" value="Genomic_DNA"/>
</dbReference>
<name>A0A7W6BWS7_9HYPH</name>
<dbReference type="SUPFAM" id="SSF55785">
    <property type="entry name" value="PYP-like sensor domain (PAS domain)"/>
    <property type="match status" value="1"/>
</dbReference>
<dbReference type="FunFam" id="3.30.70.270:FF:000001">
    <property type="entry name" value="Diguanylate cyclase domain protein"/>
    <property type="match status" value="1"/>
</dbReference>
<reference evidence="8 9" key="1">
    <citation type="submission" date="2020-08" db="EMBL/GenBank/DDBJ databases">
        <title>Genomic Encyclopedia of Type Strains, Phase IV (KMG-IV): sequencing the most valuable type-strain genomes for metagenomic binning, comparative biology and taxonomic classification.</title>
        <authorList>
            <person name="Goeker M."/>
        </authorList>
    </citation>
    <scope>NUCLEOTIDE SEQUENCE [LARGE SCALE GENOMIC DNA]</scope>
    <source>
        <strain evidence="8 9">DSM 25024</strain>
    </source>
</reference>
<dbReference type="EC" id="2.7.7.65" evidence="1"/>
<dbReference type="Gene3D" id="6.10.340.10">
    <property type="match status" value="1"/>
</dbReference>
<dbReference type="CDD" id="cd12914">
    <property type="entry name" value="PDC1_DGC_like"/>
    <property type="match status" value="1"/>
</dbReference>
<dbReference type="SMART" id="SM00267">
    <property type="entry name" value="GGDEF"/>
    <property type="match status" value="1"/>
</dbReference>
<gene>
    <name evidence="8" type="ORF">GGR05_003989</name>
</gene>
<keyword evidence="3" id="KW-1133">Transmembrane helix</keyword>
<evidence type="ECO:0000256" key="2">
    <source>
        <dbReference type="ARBA" id="ARBA00034247"/>
    </source>
</evidence>
<dbReference type="PROSITE" id="PS50885">
    <property type="entry name" value="HAMP"/>
    <property type="match status" value="1"/>
</dbReference>